<dbReference type="GO" id="GO:0031297">
    <property type="term" value="P:replication fork processing"/>
    <property type="evidence" value="ECO:0007669"/>
    <property type="project" value="TreeGrafter"/>
</dbReference>
<reference evidence="3" key="1">
    <citation type="journal article" date="2017" name="Nat. Commun.">
        <title>The North American bullfrog draft genome provides insight into hormonal regulation of long noncoding RNA.</title>
        <authorList>
            <person name="Hammond S.A."/>
            <person name="Warren R.L."/>
            <person name="Vandervalk B.P."/>
            <person name="Kucuk E."/>
            <person name="Khan H."/>
            <person name="Gibb E.A."/>
            <person name="Pandoh P."/>
            <person name="Kirk H."/>
            <person name="Zhao Y."/>
            <person name="Jones M."/>
            <person name="Mungall A.J."/>
            <person name="Coope R."/>
            <person name="Pleasance S."/>
            <person name="Moore R.A."/>
            <person name="Holt R.A."/>
            <person name="Round J.M."/>
            <person name="Ohora S."/>
            <person name="Walle B.V."/>
            <person name="Veldhoen N."/>
            <person name="Helbing C.C."/>
            <person name="Birol I."/>
        </authorList>
    </citation>
    <scope>NUCLEOTIDE SEQUENCE [LARGE SCALE GENOMIC DNA]</scope>
</reference>
<sequence>DESHFLKNMKTARCKSAMPLLKMPWGWDYSGSCNLGELKLLLEESLMVRRLKSDVLSQLPAKQRKMVVIAPEGINAKTKAALAAAAKEMAQGFKNVLIQAEDRVHRIGQTNSVNIHYLVAKGTADDYL</sequence>
<dbReference type="AlphaFoldDB" id="A0A2G9QJ84"/>
<protein>
    <submittedName>
        <fullName evidence="2">Uncharacterized protein</fullName>
    </submittedName>
</protein>
<evidence type="ECO:0000313" key="2">
    <source>
        <dbReference type="EMBL" id="PIO15688.1"/>
    </source>
</evidence>
<dbReference type="GO" id="GO:0006281">
    <property type="term" value="P:DNA repair"/>
    <property type="evidence" value="ECO:0007669"/>
    <property type="project" value="TreeGrafter"/>
</dbReference>
<dbReference type="OrthoDB" id="2801544at2759"/>
<dbReference type="Gene3D" id="3.40.50.300">
    <property type="entry name" value="P-loop containing nucleotide triphosphate hydrolases"/>
    <property type="match status" value="1"/>
</dbReference>
<evidence type="ECO:0000313" key="3">
    <source>
        <dbReference type="Proteomes" id="UP000228934"/>
    </source>
</evidence>
<feature type="non-terminal residue" evidence="2">
    <location>
        <position position="128"/>
    </location>
</feature>
<dbReference type="GO" id="GO:0043596">
    <property type="term" value="C:nuclear replication fork"/>
    <property type="evidence" value="ECO:0007669"/>
    <property type="project" value="TreeGrafter"/>
</dbReference>
<keyword evidence="1" id="KW-0378">Hydrolase</keyword>
<accession>A0A2G9QJ84</accession>
<evidence type="ECO:0000256" key="1">
    <source>
        <dbReference type="ARBA" id="ARBA00022801"/>
    </source>
</evidence>
<dbReference type="GO" id="GO:0016787">
    <property type="term" value="F:hydrolase activity"/>
    <property type="evidence" value="ECO:0007669"/>
    <property type="project" value="UniProtKB-KW"/>
</dbReference>
<dbReference type="EMBL" id="KV978617">
    <property type="protein sequence ID" value="PIO15688.1"/>
    <property type="molecule type" value="Genomic_DNA"/>
</dbReference>
<dbReference type="PANTHER" id="PTHR45766">
    <property type="entry name" value="DNA ANNEALING HELICASE AND ENDONUCLEASE ZRANB3 FAMILY MEMBER"/>
    <property type="match status" value="1"/>
</dbReference>
<feature type="non-terminal residue" evidence="2">
    <location>
        <position position="1"/>
    </location>
</feature>
<dbReference type="Proteomes" id="UP000228934">
    <property type="component" value="Unassembled WGS sequence"/>
</dbReference>
<proteinExistence type="predicted"/>
<organism evidence="2 3">
    <name type="scientific">Aquarana catesbeiana</name>
    <name type="common">American bullfrog</name>
    <name type="synonym">Rana catesbeiana</name>
    <dbReference type="NCBI Taxonomy" id="8400"/>
    <lineage>
        <taxon>Eukaryota</taxon>
        <taxon>Metazoa</taxon>
        <taxon>Chordata</taxon>
        <taxon>Craniata</taxon>
        <taxon>Vertebrata</taxon>
        <taxon>Euteleostomi</taxon>
        <taxon>Amphibia</taxon>
        <taxon>Batrachia</taxon>
        <taxon>Anura</taxon>
        <taxon>Neobatrachia</taxon>
        <taxon>Ranoidea</taxon>
        <taxon>Ranidae</taxon>
        <taxon>Aquarana</taxon>
    </lineage>
</organism>
<keyword evidence="3" id="KW-1185">Reference proteome</keyword>
<dbReference type="PANTHER" id="PTHR45766:SF6">
    <property type="entry name" value="SWI_SNF-RELATED MATRIX-ASSOCIATED ACTIN-DEPENDENT REGULATOR OF CHROMATIN SUBFAMILY A-LIKE PROTEIN 1"/>
    <property type="match status" value="1"/>
</dbReference>
<dbReference type="InterPro" id="IPR027417">
    <property type="entry name" value="P-loop_NTPase"/>
</dbReference>
<gene>
    <name evidence="2" type="ORF">AB205_0157410</name>
</gene>
<name>A0A2G9QJ84_AQUCT</name>
<dbReference type="SUPFAM" id="SSF52540">
    <property type="entry name" value="P-loop containing nucleoside triphosphate hydrolases"/>
    <property type="match status" value="1"/>
</dbReference>